<accession>A0A0A2LP17</accession>
<keyword evidence="2" id="KW-1185">Reference proteome</keyword>
<reference evidence="1 2" key="1">
    <citation type="submission" date="2013-09" db="EMBL/GenBank/DDBJ databases">
        <authorList>
            <person name="Zeng Z."/>
            <person name="Chen C."/>
        </authorList>
    </citation>
    <scope>NUCLEOTIDE SEQUENCE [LARGE SCALE GENOMIC DNA]</scope>
    <source>
        <strain evidence="1 2">F44-8</strain>
    </source>
</reference>
<dbReference type="AlphaFoldDB" id="A0A0A2LP17"/>
<evidence type="ECO:0000313" key="2">
    <source>
        <dbReference type="Proteomes" id="UP000030129"/>
    </source>
</evidence>
<evidence type="ECO:0000313" key="1">
    <source>
        <dbReference type="EMBL" id="KGO82032.1"/>
    </source>
</evidence>
<gene>
    <name evidence="1" type="ORF">Q763_07135</name>
</gene>
<proteinExistence type="predicted"/>
<comment type="caution">
    <text evidence="1">The sequence shown here is derived from an EMBL/GenBank/DDBJ whole genome shotgun (WGS) entry which is preliminary data.</text>
</comment>
<name>A0A0A2LP17_9FLAO</name>
<dbReference type="RefSeq" id="WP_035132577.1">
    <property type="nucleotide sequence ID" value="NZ_JRLV01000006.1"/>
</dbReference>
<dbReference type="Proteomes" id="UP000030129">
    <property type="component" value="Unassembled WGS sequence"/>
</dbReference>
<organism evidence="1 2">
    <name type="scientific">Flavobacterium beibuense F44-8</name>
    <dbReference type="NCBI Taxonomy" id="1406840"/>
    <lineage>
        <taxon>Bacteria</taxon>
        <taxon>Pseudomonadati</taxon>
        <taxon>Bacteroidota</taxon>
        <taxon>Flavobacteriia</taxon>
        <taxon>Flavobacteriales</taxon>
        <taxon>Flavobacteriaceae</taxon>
        <taxon>Flavobacterium</taxon>
    </lineage>
</organism>
<protein>
    <submittedName>
        <fullName evidence="1">Uncharacterized protein</fullName>
    </submittedName>
</protein>
<dbReference type="STRING" id="1406840.Q763_07135"/>
<dbReference type="EMBL" id="JRLV01000006">
    <property type="protein sequence ID" value="KGO82032.1"/>
    <property type="molecule type" value="Genomic_DNA"/>
</dbReference>
<sequence>MSDEEKLRLYKEDLGIFTYTETGFDLENNKHVNWNDITKVTSYKEDLIAIDCIYISIELEADEVFRINEETPGYYQFMLKLEENIEIKPTWFQEVAFPAFERNETVIYEKSKISFNQ</sequence>
<dbReference type="eggNOG" id="ENOG5033HVY">
    <property type="taxonomic scope" value="Bacteria"/>
</dbReference>